<dbReference type="InterPro" id="IPR001242">
    <property type="entry name" value="Condensation_dom"/>
</dbReference>
<keyword evidence="4" id="KW-1185">Reference proteome</keyword>
<name>A0A2G1XNA3_STRCJ</name>
<dbReference type="SUPFAM" id="SSF52777">
    <property type="entry name" value="CoA-dependent acyltransferases"/>
    <property type="match status" value="1"/>
</dbReference>
<protein>
    <recommendedName>
        <fullName evidence="2">Condensation domain-containing protein</fullName>
    </recommendedName>
</protein>
<proteinExistence type="predicted"/>
<dbReference type="GO" id="GO:0003824">
    <property type="term" value="F:catalytic activity"/>
    <property type="evidence" value="ECO:0007669"/>
    <property type="project" value="InterPro"/>
</dbReference>
<dbReference type="GO" id="GO:0005737">
    <property type="term" value="C:cytoplasm"/>
    <property type="evidence" value="ECO:0007669"/>
    <property type="project" value="TreeGrafter"/>
</dbReference>
<comment type="caution">
    <text evidence="3">The sequence shown here is derived from an EMBL/GenBank/DDBJ whole genome shotgun (WGS) entry which is preliminary data.</text>
</comment>
<feature type="domain" description="Condensation" evidence="2">
    <location>
        <begin position="3"/>
        <end position="102"/>
    </location>
</feature>
<sequence length="147" mass="15638">AQAELDAGLAVRLREQARRLGVSAATLFHVVWARVAGATSGRDDVVFGSVMFGRMQAGAAADRTPGLFINTLPVRVPTGHTPVEDAIRAMQGQLADLLVHEHASLALASRPAPFRQHPAVHLPPQLPPEPPGQRPLQQCGGGTERRP</sequence>
<evidence type="ECO:0000313" key="4">
    <source>
        <dbReference type="Proteomes" id="UP000222531"/>
    </source>
</evidence>
<dbReference type="EMBL" id="NHZO01000073">
    <property type="protein sequence ID" value="PHQ52696.1"/>
    <property type="molecule type" value="Genomic_DNA"/>
</dbReference>
<evidence type="ECO:0000259" key="2">
    <source>
        <dbReference type="Pfam" id="PF00668"/>
    </source>
</evidence>
<feature type="compositionally biased region" description="Pro residues" evidence="1">
    <location>
        <begin position="124"/>
        <end position="133"/>
    </location>
</feature>
<dbReference type="PANTHER" id="PTHR45527">
    <property type="entry name" value="NONRIBOSOMAL PEPTIDE SYNTHETASE"/>
    <property type="match status" value="1"/>
</dbReference>
<dbReference type="GO" id="GO:0044550">
    <property type="term" value="P:secondary metabolite biosynthetic process"/>
    <property type="evidence" value="ECO:0007669"/>
    <property type="project" value="TreeGrafter"/>
</dbReference>
<dbReference type="GO" id="GO:0043041">
    <property type="term" value="P:amino acid activation for nonribosomal peptide biosynthetic process"/>
    <property type="evidence" value="ECO:0007669"/>
    <property type="project" value="TreeGrafter"/>
</dbReference>
<accession>A0A2G1XNA3</accession>
<dbReference type="AlphaFoldDB" id="A0A2G1XNA3"/>
<feature type="non-terminal residue" evidence="3">
    <location>
        <position position="1"/>
    </location>
</feature>
<evidence type="ECO:0000313" key="3">
    <source>
        <dbReference type="EMBL" id="PHQ52696.1"/>
    </source>
</evidence>
<gene>
    <name evidence="3" type="ORF">BLA24_06215</name>
</gene>
<feature type="region of interest" description="Disordered" evidence="1">
    <location>
        <begin position="116"/>
        <end position="147"/>
    </location>
</feature>
<dbReference type="GO" id="GO:0031177">
    <property type="term" value="F:phosphopantetheine binding"/>
    <property type="evidence" value="ECO:0007669"/>
    <property type="project" value="TreeGrafter"/>
</dbReference>
<evidence type="ECO:0000256" key="1">
    <source>
        <dbReference type="SAM" id="MobiDB-lite"/>
    </source>
</evidence>
<reference evidence="3 4" key="1">
    <citation type="journal article" date="2017" name="Biochemistry">
        <title>Identification of the Biosynthetic Pathway for the Antibiotic Bicyclomycin.</title>
        <authorList>
            <person name="Patteson J."/>
            <person name="Cai W."/>
            <person name="Johnson R.A."/>
            <person name="Santa Maria K."/>
            <person name="Li B."/>
        </authorList>
    </citation>
    <scope>NUCLEOTIDE SEQUENCE [LARGE SCALE GENOMIC DNA]</scope>
    <source>
        <strain evidence="3 4">ATCC 21532</strain>
    </source>
</reference>
<dbReference type="PANTHER" id="PTHR45527:SF1">
    <property type="entry name" value="FATTY ACID SYNTHASE"/>
    <property type="match status" value="1"/>
</dbReference>
<dbReference type="Proteomes" id="UP000222531">
    <property type="component" value="Unassembled WGS sequence"/>
</dbReference>
<organism evidence="3 4">
    <name type="scientific">Streptomyces cinnamoneus</name>
    <name type="common">Streptoverticillium cinnamoneum</name>
    <dbReference type="NCBI Taxonomy" id="53446"/>
    <lineage>
        <taxon>Bacteria</taxon>
        <taxon>Bacillati</taxon>
        <taxon>Actinomycetota</taxon>
        <taxon>Actinomycetes</taxon>
        <taxon>Kitasatosporales</taxon>
        <taxon>Streptomycetaceae</taxon>
        <taxon>Streptomyces</taxon>
        <taxon>Streptomyces cinnamoneus group</taxon>
    </lineage>
</organism>
<dbReference type="Gene3D" id="3.30.559.30">
    <property type="entry name" value="Nonribosomal peptide synthetase, condensation domain"/>
    <property type="match status" value="1"/>
</dbReference>
<dbReference type="Pfam" id="PF00668">
    <property type="entry name" value="Condensation"/>
    <property type="match status" value="1"/>
</dbReference>